<dbReference type="AlphaFoldDB" id="A0A3S5AMC0"/>
<comment type="caution">
    <text evidence="2">The sequence shown here is derived from an EMBL/GenBank/DDBJ whole genome shotgun (WGS) entry which is preliminary data.</text>
</comment>
<sequence>MDPDSRFVAPVDLLAGLSATSLPHETRLGGRSKPSQSQVLRCDHRYLSKPNEPERRHTDTQGCVGLDAGPATRQLGNGCPPKVRSFDVSRVGDGYSTTVSNLAALRIRRQYGQRFRSGRREHLRLGNKDGKMATVANEEAKLEEREKLPEREEREKGGKKKSLEDEAAEEGDEENRKQEDEYREEEEEENGVD</sequence>
<accession>A0A3S5AMC0</accession>
<evidence type="ECO:0000313" key="2">
    <source>
        <dbReference type="EMBL" id="VEL23723.1"/>
    </source>
</evidence>
<feature type="region of interest" description="Disordered" evidence="1">
    <location>
        <begin position="47"/>
        <end position="78"/>
    </location>
</feature>
<organism evidence="2 3">
    <name type="scientific">Protopolystoma xenopodis</name>
    <dbReference type="NCBI Taxonomy" id="117903"/>
    <lineage>
        <taxon>Eukaryota</taxon>
        <taxon>Metazoa</taxon>
        <taxon>Spiralia</taxon>
        <taxon>Lophotrochozoa</taxon>
        <taxon>Platyhelminthes</taxon>
        <taxon>Monogenea</taxon>
        <taxon>Polyopisthocotylea</taxon>
        <taxon>Polystomatidea</taxon>
        <taxon>Polystomatidae</taxon>
        <taxon>Protopolystoma</taxon>
    </lineage>
</organism>
<gene>
    <name evidence="2" type="ORF">PXEA_LOCUS17163</name>
</gene>
<proteinExistence type="predicted"/>
<reference evidence="2" key="1">
    <citation type="submission" date="2018-11" db="EMBL/GenBank/DDBJ databases">
        <authorList>
            <consortium name="Pathogen Informatics"/>
        </authorList>
    </citation>
    <scope>NUCLEOTIDE SEQUENCE</scope>
</reference>
<feature type="non-terminal residue" evidence="2">
    <location>
        <position position="193"/>
    </location>
</feature>
<feature type="compositionally biased region" description="Acidic residues" evidence="1">
    <location>
        <begin position="181"/>
        <end position="193"/>
    </location>
</feature>
<dbReference type="EMBL" id="CAAALY010063486">
    <property type="protein sequence ID" value="VEL23723.1"/>
    <property type="molecule type" value="Genomic_DNA"/>
</dbReference>
<feature type="compositionally biased region" description="Basic and acidic residues" evidence="1">
    <location>
        <begin position="47"/>
        <end position="59"/>
    </location>
</feature>
<feature type="region of interest" description="Disordered" evidence="1">
    <location>
        <begin position="118"/>
        <end position="193"/>
    </location>
</feature>
<feature type="compositionally biased region" description="Basic and acidic residues" evidence="1">
    <location>
        <begin position="118"/>
        <end position="131"/>
    </location>
</feature>
<evidence type="ECO:0000256" key="1">
    <source>
        <dbReference type="SAM" id="MobiDB-lite"/>
    </source>
</evidence>
<name>A0A3S5AMC0_9PLAT</name>
<protein>
    <submittedName>
        <fullName evidence="2">Uncharacterized protein</fullName>
    </submittedName>
</protein>
<evidence type="ECO:0000313" key="3">
    <source>
        <dbReference type="Proteomes" id="UP000784294"/>
    </source>
</evidence>
<feature type="compositionally biased region" description="Basic and acidic residues" evidence="1">
    <location>
        <begin position="138"/>
        <end position="164"/>
    </location>
</feature>
<keyword evidence="3" id="KW-1185">Reference proteome</keyword>
<dbReference type="Proteomes" id="UP000784294">
    <property type="component" value="Unassembled WGS sequence"/>
</dbReference>
<feature type="region of interest" description="Disordered" evidence="1">
    <location>
        <begin position="19"/>
        <end position="38"/>
    </location>
</feature>